<evidence type="ECO:0000313" key="2">
    <source>
        <dbReference type="EMBL" id="WAL43489.1"/>
    </source>
</evidence>
<dbReference type="EMBL" id="CP113787">
    <property type="protein sequence ID" value="WAL43489.1"/>
    <property type="molecule type" value="Genomic_DNA"/>
</dbReference>
<protein>
    <submittedName>
        <fullName evidence="2">Uncharacterized protein</fullName>
    </submittedName>
</protein>
<reference evidence="2" key="1">
    <citation type="submission" date="2022-11" db="EMBL/GenBank/DDBJ databases">
        <title>Dental biofilm bacteria. Genome sequencing and assembly.</title>
        <authorList>
            <person name="Robertsson C."/>
        </authorList>
    </citation>
    <scope>NUCLEOTIDE SEQUENCE</scope>
    <source>
        <strain evidence="2">CW</strain>
    </source>
</reference>
<evidence type="ECO:0000313" key="3">
    <source>
        <dbReference type="Proteomes" id="UP001163127"/>
    </source>
</evidence>
<dbReference type="Proteomes" id="UP001163127">
    <property type="component" value="Chromosome"/>
</dbReference>
<organism evidence="2 3">
    <name type="scientific">Actinomyces naeslundii</name>
    <dbReference type="NCBI Taxonomy" id="1655"/>
    <lineage>
        <taxon>Bacteria</taxon>
        <taxon>Bacillati</taxon>
        <taxon>Actinomycetota</taxon>
        <taxon>Actinomycetes</taxon>
        <taxon>Actinomycetales</taxon>
        <taxon>Actinomycetaceae</taxon>
        <taxon>Actinomyces</taxon>
    </lineage>
</organism>
<feature type="transmembrane region" description="Helical" evidence="1">
    <location>
        <begin position="240"/>
        <end position="261"/>
    </location>
</feature>
<sequence length="271" mass="28942">MFATLLMEEARTQARRNAGVVGIMAVIAAGFMLLSLLELPVLSSMLLVGAFVALVAMPAVVSIQIGIEYWASMSGARAYLTMSLPVRGRVIFAAKTLYAVIAVLASAVVATLLLVGWFASFAHLLGVTLEQFFEPVRQMISLVGIGMLVFYGLTVVEGVVVMIIEVAAVMSIGAQGRWNRLGFGAPAVGLVIVYVVNQITALVATLLLPLSLDMPSGRVVGRMMLPQFIEAVRADQEPHLVGIGSVVVAPILAAILVWWAVRAIERHTCLR</sequence>
<feature type="transmembrane region" description="Helical" evidence="1">
    <location>
        <begin position="139"/>
        <end position="169"/>
    </location>
</feature>
<dbReference type="RefSeq" id="WP_075408771.1">
    <property type="nucleotide sequence ID" value="NZ_CP113787.1"/>
</dbReference>
<evidence type="ECO:0000256" key="1">
    <source>
        <dbReference type="SAM" id="Phobius"/>
    </source>
</evidence>
<gene>
    <name evidence="2" type="ORF">OFA60_02710</name>
</gene>
<dbReference type="AlphaFoldDB" id="A0AA47IQM9"/>
<keyword evidence="1" id="KW-1133">Transmembrane helix</keyword>
<accession>A0AA47IQM9</accession>
<feature type="transmembrane region" description="Helical" evidence="1">
    <location>
        <begin position="45"/>
        <end position="71"/>
    </location>
</feature>
<proteinExistence type="predicted"/>
<feature type="transmembrane region" description="Helical" evidence="1">
    <location>
        <begin position="20"/>
        <end position="39"/>
    </location>
</feature>
<feature type="transmembrane region" description="Helical" evidence="1">
    <location>
        <begin position="92"/>
        <end position="119"/>
    </location>
</feature>
<keyword evidence="1" id="KW-0472">Membrane</keyword>
<feature type="transmembrane region" description="Helical" evidence="1">
    <location>
        <begin position="181"/>
        <end position="208"/>
    </location>
</feature>
<keyword evidence="1" id="KW-0812">Transmembrane</keyword>
<name>A0AA47IQM9_ACTNA</name>